<keyword evidence="1" id="KW-0853">WD repeat</keyword>
<accession>V2X2D9</accession>
<feature type="signal peptide" evidence="3">
    <location>
        <begin position="1"/>
        <end position="21"/>
    </location>
</feature>
<dbReference type="InterPro" id="IPR015943">
    <property type="entry name" value="WD40/YVTN_repeat-like_dom_sf"/>
</dbReference>
<feature type="repeat" description="WD" evidence="1">
    <location>
        <begin position="532"/>
        <end position="556"/>
    </location>
</feature>
<comment type="caution">
    <text evidence="4">The sequence shown here is derived from an EMBL/GenBank/DDBJ whole genome shotgun (WGS) entry which is preliminary data.</text>
</comment>
<dbReference type="SUPFAM" id="SSF50969">
    <property type="entry name" value="YVTN repeat-like/Quinoprotein amine dehydrogenase"/>
    <property type="match status" value="1"/>
</dbReference>
<evidence type="ECO:0000256" key="1">
    <source>
        <dbReference type="PROSITE-ProRule" id="PRU00221"/>
    </source>
</evidence>
<dbReference type="InterPro" id="IPR001680">
    <property type="entry name" value="WD40_rpt"/>
</dbReference>
<gene>
    <name evidence="4" type="ORF">Moror_14564</name>
</gene>
<sequence length="556" mass="61470">MIPSRLHFLLIPLLLVSVNAGLEWPDDFGTGSRSKVKVQSSSGYNWDTLIPDSETPRLPSPLPGHPKQKGGEAGCIQIPSLVGTHGPCSSTTDRKAGHLALSMDGRLLAVSERHGSEIFIYDTGSLRLRHRLNSRHGMGNIGGMVFGVKNKLVVSSHSGGLMGKSLIRVLDLDKQFSHNVETVKNRTYEAYRDILASSEHMPQISAEYLEDLVSTLVWETVLQGEIDRGSAFEGMFGKRPNRDQGSGNGPLSTNGKYLISLFYPGPKTTIVDIDVENSVPQPLFSLPLDAQQYGKDVAVHFINASSPEQSFIATISQEDKELRQLRIYDAATGRIEHVFPLPDDISWEKTLMWSRNGIAFSPDGRLAGFHNSGLNLDFRVWHVENGTVLYSLPSNKNVFENFISFTADGEFVYTWSAGTFYDDTRFRVYRTSTGELIQDWSPREAVDRATGYTLDPKSVARNSRIASTQQGINGMVTCTLQDGSIALYDARTNREGFIPSSKFENENRPKPKQSNTTTAGHVEVFITEDAEVVVTPDGKTIYSADTDGSVRVWILD</sequence>
<reference evidence="4 5" key="1">
    <citation type="journal article" date="2014" name="BMC Genomics">
        <title>Genome and secretome analysis of the hemibiotrophic fungal pathogen, Moniliophthora roreri, which causes frosty pod rot disease of cacao: mechanisms of the biotrophic and necrotrophic phases.</title>
        <authorList>
            <person name="Meinhardt L.W."/>
            <person name="Costa G.G.L."/>
            <person name="Thomazella D.P.T."/>
            <person name="Teixeira P.J.P.L."/>
            <person name="Carazzolle M.F."/>
            <person name="Schuster S.C."/>
            <person name="Carlson J.E."/>
            <person name="Guiltinan M.J."/>
            <person name="Mieczkowski P."/>
            <person name="Farmer A."/>
            <person name="Ramaraj T."/>
            <person name="Crozier J."/>
            <person name="Davis R.E."/>
            <person name="Shao J."/>
            <person name="Melnick R.L."/>
            <person name="Pereira G.A.G."/>
            <person name="Bailey B.A."/>
        </authorList>
    </citation>
    <scope>NUCLEOTIDE SEQUENCE [LARGE SCALE GENOMIC DNA]</scope>
    <source>
        <strain evidence="4 5">MCA 2997</strain>
    </source>
</reference>
<keyword evidence="3" id="KW-0732">Signal</keyword>
<dbReference type="EMBL" id="AWSO01000209">
    <property type="protein sequence ID" value="ESK93273.1"/>
    <property type="molecule type" value="Genomic_DNA"/>
</dbReference>
<evidence type="ECO:0000256" key="3">
    <source>
        <dbReference type="SAM" id="SignalP"/>
    </source>
</evidence>
<proteinExistence type="predicted"/>
<dbReference type="KEGG" id="mrr:Moror_14564"/>
<evidence type="ECO:0000256" key="2">
    <source>
        <dbReference type="SAM" id="MobiDB-lite"/>
    </source>
</evidence>
<evidence type="ECO:0000313" key="5">
    <source>
        <dbReference type="Proteomes" id="UP000017559"/>
    </source>
</evidence>
<dbReference type="PROSITE" id="PS50082">
    <property type="entry name" value="WD_REPEATS_2"/>
    <property type="match status" value="1"/>
</dbReference>
<dbReference type="Gene3D" id="2.130.10.10">
    <property type="entry name" value="YVTN repeat-like/Quinoprotein amine dehydrogenase"/>
    <property type="match status" value="1"/>
</dbReference>
<feature type="chain" id="PRO_5004711858" evidence="3">
    <location>
        <begin position="22"/>
        <end position="556"/>
    </location>
</feature>
<dbReference type="AlphaFoldDB" id="V2X2D9"/>
<dbReference type="HOGENOM" id="CLU_495303_0_0_1"/>
<evidence type="ECO:0000313" key="4">
    <source>
        <dbReference type="EMBL" id="ESK93273.1"/>
    </source>
</evidence>
<dbReference type="Proteomes" id="UP000017559">
    <property type="component" value="Unassembled WGS sequence"/>
</dbReference>
<protein>
    <submittedName>
        <fullName evidence="4">Wd-40 repeat-containing protein</fullName>
    </submittedName>
</protein>
<feature type="region of interest" description="Disordered" evidence="2">
    <location>
        <begin position="50"/>
        <end position="71"/>
    </location>
</feature>
<name>V2X2D9_MONRO</name>
<keyword evidence="5" id="KW-1185">Reference proteome</keyword>
<feature type="region of interest" description="Disordered" evidence="2">
    <location>
        <begin position="499"/>
        <end position="519"/>
    </location>
</feature>
<dbReference type="InterPro" id="IPR011044">
    <property type="entry name" value="Quino_amine_DH_bsu"/>
</dbReference>
<organism evidence="4 5">
    <name type="scientific">Moniliophthora roreri (strain MCA 2997)</name>
    <name type="common">Cocoa frosty pod rot fungus</name>
    <name type="synonym">Crinipellis roreri</name>
    <dbReference type="NCBI Taxonomy" id="1381753"/>
    <lineage>
        <taxon>Eukaryota</taxon>
        <taxon>Fungi</taxon>
        <taxon>Dikarya</taxon>
        <taxon>Basidiomycota</taxon>
        <taxon>Agaricomycotina</taxon>
        <taxon>Agaricomycetes</taxon>
        <taxon>Agaricomycetidae</taxon>
        <taxon>Agaricales</taxon>
        <taxon>Marasmiineae</taxon>
        <taxon>Marasmiaceae</taxon>
        <taxon>Moniliophthora</taxon>
    </lineage>
</organism>